<evidence type="ECO:0000256" key="1">
    <source>
        <dbReference type="SAM" id="Phobius"/>
    </source>
</evidence>
<gene>
    <name evidence="2" type="ORF">V1478_011275</name>
</gene>
<keyword evidence="1" id="KW-1133">Transmembrane helix</keyword>
<reference evidence="2 3" key="1">
    <citation type="journal article" date="2024" name="Ann. Entomol. Soc. Am.">
        <title>Genomic analyses of the southern and eastern yellowjacket wasps (Hymenoptera: Vespidae) reveal evolutionary signatures of social life.</title>
        <authorList>
            <person name="Catto M.A."/>
            <person name="Caine P.B."/>
            <person name="Orr S.E."/>
            <person name="Hunt B.G."/>
            <person name="Goodisman M.A.D."/>
        </authorList>
    </citation>
    <scope>NUCLEOTIDE SEQUENCE [LARGE SCALE GENOMIC DNA]</scope>
    <source>
        <strain evidence="2">233</strain>
        <tissue evidence="2">Head and thorax</tissue>
    </source>
</reference>
<comment type="caution">
    <text evidence="2">The sequence shown here is derived from an EMBL/GenBank/DDBJ whole genome shotgun (WGS) entry which is preliminary data.</text>
</comment>
<keyword evidence="1" id="KW-0472">Membrane</keyword>
<organism evidence="2 3">
    <name type="scientific">Vespula squamosa</name>
    <name type="common">Southern yellow jacket</name>
    <name type="synonym">Wasp</name>
    <dbReference type="NCBI Taxonomy" id="30214"/>
    <lineage>
        <taxon>Eukaryota</taxon>
        <taxon>Metazoa</taxon>
        <taxon>Ecdysozoa</taxon>
        <taxon>Arthropoda</taxon>
        <taxon>Hexapoda</taxon>
        <taxon>Insecta</taxon>
        <taxon>Pterygota</taxon>
        <taxon>Neoptera</taxon>
        <taxon>Endopterygota</taxon>
        <taxon>Hymenoptera</taxon>
        <taxon>Apocrita</taxon>
        <taxon>Aculeata</taxon>
        <taxon>Vespoidea</taxon>
        <taxon>Vespidae</taxon>
        <taxon>Vespinae</taxon>
        <taxon>Vespula</taxon>
    </lineage>
</organism>
<dbReference type="AlphaFoldDB" id="A0ABD2AE03"/>
<keyword evidence="3" id="KW-1185">Reference proteome</keyword>
<dbReference type="EMBL" id="JAUDFV010000151">
    <property type="protein sequence ID" value="KAL2718856.1"/>
    <property type="molecule type" value="Genomic_DNA"/>
</dbReference>
<name>A0ABD2AE03_VESSQ</name>
<proteinExistence type="predicted"/>
<feature type="transmembrane region" description="Helical" evidence="1">
    <location>
        <begin position="93"/>
        <end position="123"/>
    </location>
</feature>
<evidence type="ECO:0000313" key="3">
    <source>
        <dbReference type="Proteomes" id="UP001607302"/>
    </source>
</evidence>
<evidence type="ECO:0000313" key="2">
    <source>
        <dbReference type="EMBL" id="KAL2718856.1"/>
    </source>
</evidence>
<keyword evidence="1" id="KW-0812">Transmembrane</keyword>
<protein>
    <submittedName>
        <fullName evidence="2">Uncharacterized protein</fullName>
    </submittedName>
</protein>
<accession>A0ABD2AE03</accession>
<sequence length="141" mass="16184">MHLGRERRNLLSRLIGFINFLYLYRCFQNGTVLKTQGRKKSKLVGIMFDGMKPKVEKRIGYVSLRKGVDSGQVEEFKVLLLWKDAGQDEVSRVVVVVVIFVVFVVVVVVVVVAAAAAATSFIAHPRRKKRRRQYKSSFDYY</sequence>
<dbReference type="Proteomes" id="UP001607302">
    <property type="component" value="Unassembled WGS sequence"/>
</dbReference>